<evidence type="ECO:0000313" key="3">
    <source>
        <dbReference type="EMBL" id="SHI62001.1"/>
    </source>
</evidence>
<organism evidence="3 4">
    <name type="scientific">Muricoccus roseus</name>
    <dbReference type="NCBI Taxonomy" id="198092"/>
    <lineage>
        <taxon>Bacteria</taxon>
        <taxon>Pseudomonadati</taxon>
        <taxon>Pseudomonadota</taxon>
        <taxon>Alphaproteobacteria</taxon>
        <taxon>Acetobacterales</taxon>
        <taxon>Roseomonadaceae</taxon>
        <taxon>Muricoccus</taxon>
    </lineage>
</organism>
<dbReference type="RefSeq" id="WP_073131542.1">
    <property type="nucleotide sequence ID" value="NZ_FQZF01000003.1"/>
</dbReference>
<dbReference type="Proteomes" id="UP000184387">
    <property type="component" value="Unassembled WGS sequence"/>
</dbReference>
<dbReference type="EMBL" id="FQZF01000003">
    <property type="protein sequence ID" value="SHI62001.1"/>
    <property type="molecule type" value="Genomic_DNA"/>
</dbReference>
<protein>
    <recommendedName>
        <fullName evidence="5">Secreted protein</fullName>
    </recommendedName>
</protein>
<accession>A0A1M6CMC9</accession>
<gene>
    <name evidence="3" type="ORF">SAMN02745194_00749</name>
</gene>
<dbReference type="OrthoDB" id="7270609at2"/>
<evidence type="ECO:0008006" key="5">
    <source>
        <dbReference type="Google" id="ProtNLM"/>
    </source>
</evidence>
<keyword evidence="2" id="KW-0732">Signal</keyword>
<reference evidence="3 4" key="1">
    <citation type="submission" date="2016-11" db="EMBL/GenBank/DDBJ databases">
        <authorList>
            <person name="Jaros S."/>
            <person name="Januszkiewicz K."/>
            <person name="Wedrychowicz H."/>
        </authorList>
    </citation>
    <scope>NUCLEOTIDE SEQUENCE [LARGE SCALE GENOMIC DNA]</scope>
    <source>
        <strain evidence="3 4">DSM 14916</strain>
    </source>
</reference>
<feature type="signal peptide" evidence="2">
    <location>
        <begin position="1"/>
        <end position="24"/>
    </location>
</feature>
<feature type="compositionally biased region" description="Polar residues" evidence="1">
    <location>
        <begin position="27"/>
        <end position="49"/>
    </location>
</feature>
<evidence type="ECO:0000256" key="1">
    <source>
        <dbReference type="SAM" id="MobiDB-lite"/>
    </source>
</evidence>
<feature type="chain" id="PRO_5013133206" description="Secreted protein" evidence="2">
    <location>
        <begin position="25"/>
        <end position="173"/>
    </location>
</feature>
<evidence type="ECO:0000256" key="2">
    <source>
        <dbReference type="SAM" id="SignalP"/>
    </source>
</evidence>
<keyword evidence="4" id="KW-1185">Reference proteome</keyword>
<name>A0A1M6CMC9_9PROT</name>
<proteinExistence type="predicted"/>
<sequence length="173" mass="18593">MPAPFRLLAAVPAMSLVLLSGVQAQTTQPETARRNQAVSPTAPSVANPNPDTPAPRAPDMQTYLGMLQKAEQDLRQEISRVEGSNQTTQRGATSPDTIHLMQTARNSWQIAERAPQGFAGSQAHTAAMQDMRHRFADIAHNRPAHTPAEALDSARGVLQSLQSLRQAAASQPS</sequence>
<evidence type="ECO:0000313" key="4">
    <source>
        <dbReference type="Proteomes" id="UP000184387"/>
    </source>
</evidence>
<dbReference type="AlphaFoldDB" id="A0A1M6CMC9"/>
<dbReference type="STRING" id="198092.SAMN02745194_00749"/>
<feature type="region of interest" description="Disordered" evidence="1">
    <location>
        <begin position="27"/>
        <end position="59"/>
    </location>
</feature>